<dbReference type="SUPFAM" id="SSF117281">
    <property type="entry name" value="Kelch motif"/>
    <property type="match status" value="1"/>
</dbReference>
<dbReference type="Pfam" id="PF24681">
    <property type="entry name" value="Kelch_KLHDC2_KLHL20_DRC7"/>
    <property type="match status" value="1"/>
</dbReference>
<dbReference type="OrthoDB" id="10250130at2759"/>
<evidence type="ECO:0000256" key="1">
    <source>
        <dbReference type="ARBA" id="ARBA00022441"/>
    </source>
</evidence>
<sequence>MPVTKGKWQYLKTFGSVPFPRRNHGIVVVAQKAYTFGGEYQNDIPIDNVIHCLNLQTGEWTRLDGKGDPPIARSGLAMTTIDHNIYMFGGQTGKGSKDDGLLDVYCFNTLDKRWSVVSVEGVPPEPRIHHSMVNVNGQLYLEIYFFSQLILLSIVLFF</sequence>
<evidence type="ECO:0000313" key="3">
    <source>
        <dbReference type="EMBL" id="CAE1294319.1"/>
    </source>
</evidence>
<dbReference type="AlphaFoldDB" id="A0A812D7Y2"/>
<accession>A0A812D7Y2</accession>
<reference evidence="3" key="1">
    <citation type="submission" date="2021-01" db="EMBL/GenBank/DDBJ databases">
        <authorList>
            <person name="Li R."/>
            <person name="Bekaert M."/>
        </authorList>
    </citation>
    <scope>NUCLEOTIDE SEQUENCE</scope>
    <source>
        <strain evidence="3">Farmed</strain>
    </source>
</reference>
<protein>
    <submittedName>
        <fullName evidence="3">Uncharacterized protein</fullName>
    </submittedName>
</protein>
<gene>
    <name evidence="3" type="ORF">SPHA_50305</name>
</gene>
<dbReference type="PANTHER" id="PTHR46228">
    <property type="entry name" value="KELCH DOMAIN-CONTAINING PROTEIN"/>
    <property type="match status" value="1"/>
</dbReference>
<dbReference type="PANTHER" id="PTHR46228:SF2">
    <property type="entry name" value="KELCH REPEAT PROTEIN (AFU_ORTHOLOGUE AFUA_4G14350)"/>
    <property type="match status" value="1"/>
</dbReference>
<comment type="caution">
    <text evidence="3">The sequence shown here is derived from an EMBL/GenBank/DDBJ whole genome shotgun (WGS) entry which is preliminary data.</text>
</comment>
<dbReference type="EMBL" id="CAHIKZ030002944">
    <property type="protein sequence ID" value="CAE1294319.1"/>
    <property type="molecule type" value="Genomic_DNA"/>
</dbReference>
<keyword evidence="1" id="KW-0880">Kelch repeat</keyword>
<dbReference type="Proteomes" id="UP000597762">
    <property type="component" value="Unassembled WGS sequence"/>
</dbReference>
<organism evidence="3 4">
    <name type="scientific">Acanthosepion pharaonis</name>
    <name type="common">Pharaoh cuttlefish</name>
    <name type="synonym">Sepia pharaonis</name>
    <dbReference type="NCBI Taxonomy" id="158019"/>
    <lineage>
        <taxon>Eukaryota</taxon>
        <taxon>Metazoa</taxon>
        <taxon>Spiralia</taxon>
        <taxon>Lophotrochozoa</taxon>
        <taxon>Mollusca</taxon>
        <taxon>Cephalopoda</taxon>
        <taxon>Coleoidea</taxon>
        <taxon>Decapodiformes</taxon>
        <taxon>Sepiida</taxon>
        <taxon>Sepiina</taxon>
        <taxon>Sepiidae</taxon>
        <taxon>Acanthosepion</taxon>
    </lineage>
</organism>
<dbReference type="InterPro" id="IPR015915">
    <property type="entry name" value="Kelch-typ_b-propeller"/>
</dbReference>
<keyword evidence="2" id="KW-0677">Repeat</keyword>
<evidence type="ECO:0000256" key="2">
    <source>
        <dbReference type="ARBA" id="ARBA00022737"/>
    </source>
</evidence>
<evidence type="ECO:0000313" key="4">
    <source>
        <dbReference type="Proteomes" id="UP000597762"/>
    </source>
</evidence>
<dbReference type="Gene3D" id="2.120.10.80">
    <property type="entry name" value="Kelch-type beta propeller"/>
    <property type="match status" value="1"/>
</dbReference>
<keyword evidence="4" id="KW-1185">Reference proteome</keyword>
<proteinExistence type="predicted"/>
<name>A0A812D7Y2_ACAPH</name>